<reference evidence="2" key="1">
    <citation type="submission" date="2018-11" db="EMBL/GenBank/DDBJ databases">
        <authorList>
            <person name="Alioto T."/>
            <person name="Alioto T."/>
        </authorList>
    </citation>
    <scope>NUCLEOTIDE SEQUENCE</scope>
</reference>
<keyword evidence="3" id="KW-1185">Reference proteome</keyword>
<evidence type="ECO:0000313" key="2">
    <source>
        <dbReference type="EMBL" id="VDH96454.1"/>
    </source>
</evidence>
<proteinExistence type="predicted"/>
<dbReference type="AlphaFoldDB" id="A0A8B6BY08"/>
<dbReference type="Proteomes" id="UP000596742">
    <property type="component" value="Unassembled WGS sequence"/>
</dbReference>
<evidence type="ECO:0008006" key="4">
    <source>
        <dbReference type="Google" id="ProtNLM"/>
    </source>
</evidence>
<keyword evidence="1" id="KW-0732">Signal</keyword>
<dbReference type="EMBL" id="UYJE01000787">
    <property type="protein sequence ID" value="VDH96454.1"/>
    <property type="molecule type" value="Genomic_DNA"/>
</dbReference>
<feature type="chain" id="PRO_5032426120" description="SMB domain-containing protein" evidence="1">
    <location>
        <begin position="25"/>
        <end position="249"/>
    </location>
</feature>
<dbReference type="OrthoDB" id="9992296at2759"/>
<organism evidence="2 3">
    <name type="scientific">Mytilus galloprovincialis</name>
    <name type="common">Mediterranean mussel</name>
    <dbReference type="NCBI Taxonomy" id="29158"/>
    <lineage>
        <taxon>Eukaryota</taxon>
        <taxon>Metazoa</taxon>
        <taxon>Spiralia</taxon>
        <taxon>Lophotrochozoa</taxon>
        <taxon>Mollusca</taxon>
        <taxon>Bivalvia</taxon>
        <taxon>Autobranchia</taxon>
        <taxon>Pteriomorphia</taxon>
        <taxon>Mytilida</taxon>
        <taxon>Mytiloidea</taxon>
        <taxon>Mytilidae</taxon>
        <taxon>Mytilinae</taxon>
        <taxon>Mytilus</taxon>
    </lineage>
</organism>
<evidence type="ECO:0000256" key="1">
    <source>
        <dbReference type="SAM" id="SignalP"/>
    </source>
</evidence>
<sequence length="249" mass="29243">MTASMKIAIVSTLFLLWFQYLVECEDTNLLMGTRKIRHKRSVRQRAFKRACSVHTCQNLKCNNKDGWFLYGSDWGCCGNYDGCCTWASSVCYYHDALCKCCDYGWLICGPDCKKDAECFETYEEESNNIFDEHHAQDSEDRKDTVKSNQIKKLENKQNFHRKITSSKKQNNEIIRTEDVEKRQTYLATPKKKDFPTKNHKFGQPKYIKHEILHFKQKIGRPLYRMRNEDFFMADQPLIDHNDEGSGDIG</sequence>
<gene>
    <name evidence="2" type="ORF">MGAL_10B002888</name>
</gene>
<protein>
    <recommendedName>
        <fullName evidence="4">SMB domain-containing protein</fullName>
    </recommendedName>
</protein>
<feature type="signal peptide" evidence="1">
    <location>
        <begin position="1"/>
        <end position="24"/>
    </location>
</feature>
<accession>A0A8B6BY08</accession>
<name>A0A8B6BY08_MYTGA</name>
<evidence type="ECO:0000313" key="3">
    <source>
        <dbReference type="Proteomes" id="UP000596742"/>
    </source>
</evidence>
<comment type="caution">
    <text evidence="2">The sequence shown here is derived from an EMBL/GenBank/DDBJ whole genome shotgun (WGS) entry which is preliminary data.</text>
</comment>